<dbReference type="Gene3D" id="3.10.290.10">
    <property type="entry name" value="RNA-binding S4 domain"/>
    <property type="match status" value="1"/>
</dbReference>
<dbReference type="STRING" id="168384.SAMN05660368_00260"/>
<evidence type="ECO:0000256" key="4">
    <source>
        <dbReference type="ARBA" id="ARBA00031870"/>
    </source>
</evidence>
<dbReference type="RefSeq" id="WP_006864371.1">
    <property type="nucleotide sequence ID" value="NZ_ACCL02000032.1"/>
</dbReference>
<protein>
    <recommendedName>
        <fullName evidence="4">RNA pseudouridylate synthase</fullName>
    </recommendedName>
    <alternativeName>
        <fullName evidence="5">RNA-uridine isomerase</fullName>
    </alternativeName>
</protein>
<keyword evidence="6" id="KW-0694">RNA-binding</keyword>
<dbReference type="InterPro" id="IPR050188">
    <property type="entry name" value="RluA_PseudoU_synthase"/>
</dbReference>
<gene>
    <name evidence="8" type="ORF">BRYFOR_09618</name>
</gene>
<dbReference type="PANTHER" id="PTHR21600">
    <property type="entry name" value="MITOCHONDRIAL RNA PSEUDOURIDINE SYNTHASE"/>
    <property type="match status" value="1"/>
</dbReference>
<dbReference type="GO" id="GO:0140098">
    <property type="term" value="F:catalytic activity, acting on RNA"/>
    <property type="evidence" value="ECO:0007669"/>
    <property type="project" value="UniProtKB-ARBA"/>
</dbReference>
<dbReference type="EMBL" id="ACCL02000032">
    <property type="protein sequence ID" value="EET58461.1"/>
    <property type="molecule type" value="Genomic_DNA"/>
</dbReference>
<feature type="domain" description="Pseudouridine synthase RsuA/RluA-like" evidence="7">
    <location>
        <begin position="97"/>
        <end position="257"/>
    </location>
</feature>
<evidence type="ECO:0000313" key="8">
    <source>
        <dbReference type="EMBL" id="EET58461.1"/>
    </source>
</evidence>
<dbReference type="GO" id="GO:0006396">
    <property type="term" value="P:RNA processing"/>
    <property type="evidence" value="ECO:0007669"/>
    <property type="project" value="UniProtKB-ARBA"/>
</dbReference>
<dbReference type="GO" id="GO:0001522">
    <property type="term" value="P:pseudouridine synthesis"/>
    <property type="evidence" value="ECO:0007669"/>
    <property type="project" value="InterPro"/>
</dbReference>
<organism evidence="8 9">
    <name type="scientific">Marvinbryantia formatexigens DSM 14469</name>
    <dbReference type="NCBI Taxonomy" id="478749"/>
    <lineage>
        <taxon>Bacteria</taxon>
        <taxon>Bacillati</taxon>
        <taxon>Bacillota</taxon>
        <taxon>Clostridia</taxon>
        <taxon>Lachnospirales</taxon>
        <taxon>Lachnospiraceae</taxon>
        <taxon>Marvinbryantia</taxon>
    </lineage>
</organism>
<dbReference type="Pfam" id="PF00849">
    <property type="entry name" value="PseudoU_synth_2"/>
    <property type="match status" value="1"/>
</dbReference>
<sequence length="342" mass="38353">MKEIIVRENEAGQRLDKLLARYLCQAPKSFLYKMLRKKNITLNGKKASGNEITAKEDCIRIFLSDETYEKFSAGEEAPPIRHTGALTKEQIIYEDGDILVLNKPAGMLSQKSRPEDVSANEYFLSYLLETGQISAQELRTFHPSICNRLDRNTSGLLLAGKSLAGLQAMAEALKDRSLHKYYLCLVSGSLTKGARLEGFLVKDEAANKVKICATDMGDKEAKPISTQYVPLWTDGKVTLLKIWLITGRAHQIRAHLSGIGHPIIGDGKYGDRRKNVYYEKTYHLKGQLLHAFQMKMPPLTGTLSRLSGQEFIAPLPENFRKILADAGCDTADTDAWRQTEFR</sequence>
<comment type="catalytic activity">
    <reaction evidence="1">
        <text>a uridine in RNA = a pseudouridine in RNA</text>
        <dbReference type="Rhea" id="RHEA:48348"/>
        <dbReference type="Rhea" id="RHEA-COMP:12068"/>
        <dbReference type="Rhea" id="RHEA-COMP:12069"/>
        <dbReference type="ChEBI" id="CHEBI:65314"/>
        <dbReference type="ChEBI" id="CHEBI:65315"/>
    </reaction>
</comment>
<dbReference type="GO" id="GO:0003723">
    <property type="term" value="F:RNA binding"/>
    <property type="evidence" value="ECO:0007669"/>
    <property type="project" value="UniProtKB-KW"/>
</dbReference>
<comment type="caution">
    <text evidence="8">The sequence shown here is derived from an EMBL/GenBank/DDBJ whole genome shotgun (WGS) entry which is preliminary data.</text>
</comment>
<keyword evidence="3 8" id="KW-0413">Isomerase</keyword>
<dbReference type="InterPro" id="IPR006145">
    <property type="entry name" value="PsdUridine_synth_RsuA/RluA"/>
</dbReference>
<dbReference type="eggNOG" id="COG0564">
    <property type="taxonomic scope" value="Bacteria"/>
</dbReference>
<dbReference type="OrthoDB" id="9807829at2"/>
<evidence type="ECO:0000256" key="5">
    <source>
        <dbReference type="ARBA" id="ARBA00033164"/>
    </source>
</evidence>
<dbReference type="Proteomes" id="UP000005561">
    <property type="component" value="Unassembled WGS sequence"/>
</dbReference>
<dbReference type="PROSITE" id="PS01129">
    <property type="entry name" value="PSI_RLU"/>
    <property type="match status" value="1"/>
</dbReference>
<dbReference type="PROSITE" id="PS50889">
    <property type="entry name" value="S4"/>
    <property type="match status" value="1"/>
</dbReference>
<accession>C6LLS0</accession>
<dbReference type="Gene3D" id="3.30.2350.10">
    <property type="entry name" value="Pseudouridine synthase"/>
    <property type="match status" value="1"/>
</dbReference>
<dbReference type="InterPro" id="IPR036986">
    <property type="entry name" value="S4_RNA-bd_sf"/>
</dbReference>
<evidence type="ECO:0000259" key="7">
    <source>
        <dbReference type="Pfam" id="PF00849"/>
    </source>
</evidence>
<dbReference type="InterPro" id="IPR006224">
    <property type="entry name" value="PsdUridine_synth_RluA-like_CS"/>
</dbReference>
<comment type="similarity">
    <text evidence="2">Belongs to the pseudouridine synthase RluA family.</text>
</comment>
<evidence type="ECO:0000256" key="1">
    <source>
        <dbReference type="ARBA" id="ARBA00000073"/>
    </source>
</evidence>
<keyword evidence="9" id="KW-1185">Reference proteome</keyword>
<dbReference type="SUPFAM" id="SSF55120">
    <property type="entry name" value="Pseudouridine synthase"/>
    <property type="match status" value="1"/>
</dbReference>
<dbReference type="GO" id="GO:0009982">
    <property type="term" value="F:pseudouridine synthase activity"/>
    <property type="evidence" value="ECO:0007669"/>
    <property type="project" value="InterPro"/>
</dbReference>
<evidence type="ECO:0000256" key="6">
    <source>
        <dbReference type="PROSITE-ProRule" id="PRU00182"/>
    </source>
</evidence>
<proteinExistence type="inferred from homology"/>
<name>C6LLS0_9FIRM</name>
<evidence type="ECO:0000313" key="9">
    <source>
        <dbReference type="Proteomes" id="UP000005561"/>
    </source>
</evidence>
<reference evidence="8" key="1">
    <citation type="submission" date="2009-07" db="EMBL/GenBank/DDBJ databases">
        <authorList>
            <person name="Weinstock G."/>
            <person name="Sodergren E."/>
            <person name="Clifton S."/>
            <person name="Fulton L."/>
            <person name="Fulton B."/>
            <person name="Courtney L."/>
            <person name="Fronick C."/>
            <person name="Harrison M."/>
            <person name="Strong C."/>
            <person name="Farmer C."/>
            <person name="Delahaunty K."/>
            <person name="Markovic C."/>
            <person name="Hall O."/>
            <person name="Minx P."/>
            <person name="Tomlinson C."/>
            <person name="Mitreva M."/>
            <person name="Nelson J."/>
            <person name="Hou S."/>
            <person name="Wollam A."/>
            <person name="Pepin K.H."/>
            <person name="Johnson M."/>
            <person name="Bhonagiri V."/>
            <person name="Nash W.E."/>
            <person name="Warren W."/>
            <person name="Chinwalla A."/>
            <person name="Mardis E.R."/>
            <person name="Wilson R.K."/>
        </authorList>
    </citation>
    <scope>NUCLEOTIDE SEQUENCE [LARGE SCALE GENOMIC DNA]</scope>
    <source>
        <strain evidence="8">DSM 14469</strain>
    </source>
</reference>
<evidence type="ECO:0000256" key="2">
    <source>
        <dbReference type="ARBA" id="ARBA00010876"/>
    </source>
</evidence>
<dbReference type="AlphaFoldDB" id="C6LLS0"/>
<dbReference type="CDD" id="cd02869">
    <property type="entry name" value="PseudoU_synth_RluA_like"/>
    <property type="match status" value="1"/>
</dbReference>
<dbReference type="InterPro" id="IPR020103">
    <property type="entry name" value="PsdUridine_synth_cat_dom_sf"/>
</dbReference>
<dbReference type="CDD" id="cd00165">
    <property type="entry name" value="S4"/>
    <property type="match status" value="1"/>
</dbReference>
<evidence type="ECO:0000256" key="3">
    <source>
        <dbReference type="ARBA" id="ARBA00023235"/>
    </source>
</evidence>